<evidence type="ECO:0000256" key="8">
    <source>
        <dbReference type="ARBA" id="ARBA00023136"/>
    </source>
</evidence>
<dbReference type="CDD" id="cd03215">
    <property type="entry name" value="ABC_Carb_Monos_II"/>
    <property type="match status" value="1"/>
</dbReference>
<dbReference type="InterPro" id="IPR027417">
    <property type="entry name" value="P-loop_NTPase"/>
</dbReference>
<dbReference type="SUPFAM" id="SSF52540">
    <property type="entry name" value="P-loop containing nucleoside triphosphate hydrolases"/>
    <property type="match status" value="2"/>
</dbReference>
<feature type="domain" description="ABC transporter" evidence="9">
    <location>
        <begin position="258"/>
        <end position="502"/>
    </location>
</feature>
<keyword evidence="7" id="KW-1278">Translocase</keyword>
<organism evidence="10 11">
    <name type="scientific">Levilactobacillus bambusae</name>
    <dbReference type="NCBI Taxonomy" id="2024736"/>
    <lineage>
        <taxon>Bacteria</taxon>
        <taxon>Bacillati</taxon>
        <taxon>Bacillota</taxon>
        <taxon>Bacilli</taxon>
        <taxon>Lactobacillales</taxon>
        <taxon>Lactobacillaceae</taxon>
        <taxon>Levilactobacillus</taxon>
    </lineage>
</organism>
<comment type="caution">
    <text evidence="10">The sequence shown here is derived from an EMBL/GenBank/DDBJ whole genome shotgun (WGS) entry which is preliminary data.</text>
</comment>
<dbReference type="InterPro" id="IPR017871">
    <property type="entry name" value="ABC_transporter-like_CS"/>
</dbReference>
<dbReference type="PROSITE" id="PS50893">
    <property type="entry name" value="ABC_TRANSPORTER_2"/>
    <property type="match status" value="2"/>
</dbReference>
<accession>A0A2V1N287</accession>
<gene>
    <name evidence="10" type="ORF">DCM90_05625</name>
</gene>
<keyword evidence="5" id="KW-0547">Nucleotide-binding</keyword>
<keyword evidence="8" id="KW-0472">Membrane</keyword>
<evidence type="ECO:0000256" key="3">
    <source>
        <dbReference type="ARBA" id="ARBA00022475"/>
    </source>
</evidence>
<dbReference type="FunFam" id="3.40.50.300:FF:000127">
    <property type="entry name" value="Ribose import ATP-binding protein RbsA"/>
    <property type="match status" value="1"/>
</dbReference>
<dbReference type="CDD" id="cd03216">
    <property type="entry name" value="ABC_Carb_Monos_I"/>
    <property type="match status" value="1"/>
</dbReference>
<evidence type="ECO:0000256" key="2">
    <source>
        <dbReference type="ARBA" id="ARBA00022448"/>
    </source>
</evidence>
<name>A0A2V1N287_9LACO</name>
<evidence type="ECO:0000256" key="1">
    <source>
        <dbReference type="ARBA" id="ARBA00004202"/>
    </source>
</evidence>
<comment type="subcellular location">
    <subcellularLocation>
        <location evidence="1">Cell membrane</location>
        <topology evidence="1">Peripheral membrane protein</topology>
    </subcellularLocation>
</comment>
<evidence type="ECO:0000259" key="9">
    <source>
        <dbReference type="PROSITE" id="PS50893"/>
    </source>
</evidence>
<dbReference type="Proteomes" id="UP000245080">
    <property type="component" value="Unassembled WGS sequence"/>
</dbReference>
<keyword evidence="3" id="KW-1003">Cell membrane</keyword>
<dbReference type="GO" id="GO:0005886">
    <property type="term" value="C:plasma membrane"/>
    <property type="evidence" value="ECO:0007669"/>
    <property type="project" value="UniProtKB-SubCell"/>
</dbReference>
<keyword evidence="11" id="KW-1185">Reference proteome</keyword>
<dbReference type="GO" id="GO:0016887">
    <property type="term" value="F:ATP hydrolysis activity"/>
    <property type="evidence" value="ECO:0007669"/>
    <property type="project" value="InterPro"/>
</dbReference>
<dbReference type="Pfam" id="PF00005">
    <property type="entry name" value="ABC_tran"/>
    <property type="match status" value="2"/>
</dbReference>
<dbReference type="Gene3D" id="3.40.50.300">
    <property type="entry name" value="P-loop containing nucleotide triphosphate hydrolases"/>
    <property type="match status" value="2"/>
</dbReference>
<evidence type="ECO:0000256" key="4">
    <source>
        <dbReference type="ARBA" id="ARBA00022737"/>
    </source>
</evidence>
<protein>
    <submittedName>
        <fullName evidence="10">Heme ABC transporter ATP-binding protein</fullName>
    </submittedName>
</protein>
<keyword evidence="6 10" id="KW-0067">ATP-binding</keyword>
<sequence>MAQVLVSMQHITKRFGDFYANQDVNLSVHAGEVLALLGENGAGKSTLMSILSGLRQPTSGTLMIKGQPVSFRSPRDATLAGIGMVHQHFMLVQAFTGLENVLLGDELVHHGVLAEKRAQTRIQALADTYHLNVNLNQRVAEMSVGMQQRLEILKTLYRNADIVILDEPTAVLTPQEITSLMEIIHQLTQEGKAVIFISHKLSEIKAIADQCVVIRHGQVIQTLAVNTTDESTLADLMVGRHVSRSLAKPAPQLGTVSLALRHLSVKDHRGIERVHQLDLDVSEGEIVGVAGIDGNGQSELLSALTGMLPASADQFTLNGQDMRHRSPRQFTQQGQAYIPEDRQTVGLILPFTLAENLMGQGFMAAQNYRFGLLNYPLIRAKARQLIQKFDIRTVSEQVPAASLSGGNQQKLIIARELSRHPNLLIAANPTRGLDVGAIEYVHQSILDQRNQGKAVLLVSFELDEILQLADRIVVMHDGEIIGAANPAKITRQELGLLMAGSPVERPEAQSYVTVSERSPRSK</sequence>
<keyword evidence="2" id="KW-0813">Transport</keyword>
<feature type="domain" description="ABC transporter" evidence="9">
    <location>
        <begin position="6"/>
        <end position="241"/>
    </location>
</feature>
<evidence type="ECO:0000313" key="10">
    <source>
        <dbReference type="EMBL" id="PWG00406.1"/>
    </source>
</evidence>
<evidence type="ECO:0000256" key="7">
    <source>
        <dbReference type="ARBA" id="ARBA00022967"/>
    </source>
</evidence>
<evidence type="ECO:0000256" key="5">
    <source>
        <dbReference type="ARBA" id="ARBA00022741"/>
    </source>
</evidence>
<dbReference type="InterPro" id="IPR003439">
    <property type="entry name" value="ABC_transporter-like_ATP-bd"/>
</dbReference>
<dbReference type="EMBL" id="QCXQ01000002">
    <property type="protein sequence ID" value="PWG00406.1"/>
    <property type="molecule type" value="Genomic_DNA"/>
</dbReference>
<reference evidence="10 11" key="1">
    <citation type="journal article" date="2018" name="Int. J. Syst. Evol. Microbiol.">
        <title>Lactobacillus bambusae sp. nov., isolated from a traditional fermented Ma-bamboo shoots of Taiwan.</title>
        <authorList>
            <person name="Wang L.-T."/>
        </authorList>
    </citation>
    <scope>NUCLEOTIDE SEQUENCE [LARGE SCALE GENOMIC DNA]</scope>
    <source>
        <strain evidence="10 11">BS-W1</strain>
    </source>
</reference>
<dbReference type="PROSITE" id="PS00211">
    <property type="entry name" value="ABC_TRANSPORTER_1"/>
    <property type="match status" value="2"/>
</dbReference>
<keyword evidence="4" id="KW-0677">Repeat</keyword>
<dbReference type="AlphaFoldDB" id="A0A2V1N287"/>
<dbReference type="OrthoDB" id="9771863at2"/>
<evidence type="ECO:0000313" key="11">
    <source>
        <dbReference type="Proteomes" id="UP000245080"/>
    </source>
</evidence>
<dbReference type="PANTHER" id="PTHR43790">
    <property type="entry name" value="CARBOHYDRATE TRANSPORT ATP-BINDING PROTEIN MG119-RELATED"/>
    <property type="match status" value="1"/>
</dbReference>
<evidence type="ECO:0000256" key="6">
    <source>
        <dbReference type="ARBA" id="ARBA00022840"/>
    </source>
</evidence>
<dbReference type="PANTHER" id="PTHR43790:SF4">
    <property type="entry name" value="GUANOSINE IMPORT ATP-BINDING PROTEIN NUPO"/>
    <property type="match status" value="1"/>
</dbReference>
<dbReference type="RefSeq" id="WP_109250354.1">
    <property type="nucleotide sequence ID" value="NZ_QCXQ01000002.1"/>
</dbReference>
<proteinExistence type="predicted"/>
<dbReference type="InterPro" id="IPR050107">
    <property type="entry name" value="ABC_carbohydrate_import_ATPase"/>
</dbReference>
<dbReference type="GO" id="GO:0005524">
    <property type="term" value="F:ATP binding"/>
    <property type="evidence" value="ECO:0007669"/>
    <property type="project" value="UniProtKB-KW"/>
</dbReference>
<dbReference type="SMART" id="SM00382">
    <property type="entry name" value="AAA"/>
    <property type="match status" value="2"/>
</dbReference>
<dbReference type="InterPro" id="IPR003593">
    <property type="entry name" value="AAA+_ATPase"/>
</dbReference>